<name>A0A8T2MMN4_9TELE</name>
<dbReference type="AlphaFoldDB" id="A0A8T2MMN4"/>
<reference evidence="2" key="1">
    <citation type="thesis" date="2021" institute="BYU ScholarsArchive" country="Provo, UT, USA">
        <title>Applications of and Algorithms for Genome Assembly and Genomic Analyses with an Emphasis on Marine Teleosts.</title>
        <authorList>
            <person name="Pickett B.D."/>
        </authorList>
    </citation>
    <scope>NUCLEOTIDE SEQUENCE</scope>
    <source>
        <strain evidence="2">HI-2016</strain>
    </source>
</reference>
<feature type="transmembrane region" description="Helical" evidence="1">
    <location>
        <begin position="12"/>
        <end position="34"/>
    </location>
</feature>
<gene>
    <name evidence="2" type="ORF">JZ751_010062</name>
</gene>
<keyword evidence="1" id="KW-0812">Transmembrane</keyword>
<comment type="caution">
    <text evidence="2">The sequence shown here is derived from an EMBL/GenBank/DDBJ whole genome shotgun (WGS) entry which is preliminary data.</text>
</comment>
<keyword evidence="1" id="KW-0472">Membrane</keyword>
<proteinExistence type="predicted"/>
<keyword evidence="3" id="KW-1185">Reference proteome</keyword>
<sequence>MHSEFPSAVTRVSLGWSCVLWVLCILGVSGGPLSNAKWDTLRVKSNLLELLQPKIKELNSEVGSSGVVLKLSPQSSLKCFTKELSHDIIYAAEDLYLNQYPQETENGTCDVSCPEINNQWNTLRYLLALALSIKDQHKQ</sequence>
<organism evidence="2 3">
    <name type="scientific">Albula glossodonta</name>
    <name type="common">roundjaw bonefish</name>
    <dbReference type="NCBI Taxonomy" id="121402"/>
    <lineage>
        <taxon>Eukaryota</taxon>
        <taxon>Metazoa</taxon>
        <taxon>Chordata</taxon>
        <taxon>Craniata</taxon>
        <taxon>Vertebrata</taxon>
        <taxon>Euteleostomi</taxon>
        <taxon>Actinopterygii</taxon>
        <taxon>Neopterygii</taxon>
        <taxon>Teleostei</taxon>
        <taxon>Albuliformes</taxon>
        <taxon>Albulidae</taxon>
        <taxon>Albula</taxon>
    </lineage>
</organism>
<protein>
    <submittedName>
        <fullName evidence="2">Uncharacterized protein</fullName>
    </submittedName>
</protein>
<dbReference type="OrthoDB" id="10598755at2759"/>
<evidence type="ECO:0000313" key="3">
    <source>
        <dbReference type="Proteomes" id="UP000824540"/>
    </source>
</evidence>
<keyword evidence="1" id="KW-1133">Transmembrane helix</keyword>
<evidence type="ECO:0000313" key="2">
    <source>
        <dbReference type="EMBL" id="KAG9328876.1"/>
    </source>
</evidence>
<evidence type="ECO:0000256" key="1">
    <source>
        <dbReference type="SAM" id="Phobius"/>
    </source>
</evidence>
<dbReference type="Proteomes" id="UP000824540">
    <property type="component" value="Unassembled WGS sequence"/>
</dbReference>
<accession>A0A8T2MMN4</accession>
<dbReference type="EMBL" id="JAFBMS010001724">
    <property type="protein sequence ID" value="KAG9328876.1"/>
    <property type="molecule type" value="Genomic_DNA"/>
</dbReference>